<dbReference type="AlphaFoldDB" id="A0A7W7MHP3"/>
<reference evidence="4 5" key="1">
    <citation type="submission" date="2020-08" db="EMBL/GenBank/DDBJ databases">
        <title>Sequencing the genomes of 1000 actinobacteria strains.</title>
        <authorList>
            <person name="Klenk H.-P."/>
        </authorList>
    </citation>
    <scope>NUCLEOTIDE SEQUENCE [LARGE SCALE GENOMIC DNA]</scope>
    <source>
        <strain evidence="4 5">DSM 43150</strain>
    </source>
</reference>
<keyword evidence="6" id="KW-1185">Reference proteome</keyword>
<keyword evidence="1" id="KW-0732">Signal</keyword>
<evidence type="ECO:0000259" key="2">
    <source>
        <dbReference type="Pfam" id="PF09084"/>
    </source>
</evidence>
<feature type="domain" description="SsuA/THI5-like" evidence="2">
    <location>
        <begin position="77"/>
        <end position="263"/>
    </location>
</feature>
<dbReference type="EMBL" id="BOMP01000200">
    <property type="protein sequence ID" value="GIE46329.1"/>
    <property type="molecule type" value="Genomic_DNA"/>
</dbReference>
<reference evidence="3 6" key="2">
    <citation type="submission" date="2021-01" db="EMBL/GenBank/DDBJ databases">
        <title>Whole genome shotgun sequence of Actinoplanes lobatus NBRC 12513.</title>
        <authorList>
            <person name="Komaki H."/>
            <person name="Tamura T."/>
        </authorList>
    </citation>
    <scope>NUCLEOTIDE SEQUENCE [LARGE SCALE GENOMIC DNA]</scope>
    <source>
        <strain evidence="3 6">NBRC 12513</strain>
    </source>
</reference>
<protein>
    <submittedName>
        <fullName evidence="3">ABC transporter substrate-binding protein</fullName>
    </submittedName>
    <submittedName>
        <fullName evidence="4">ABC-type nitrate/sulfonate/bicarbonate transport system substrate-binding protein</fullName>
    </submittedName>
</protein>
<dbReference type="PROSITE" id="PS51257">
    <property type="entry name" value="PROKAR_LIPOPROTEIN"/>
    <property type="match status" value="1"/>
</dbReference>
<comment type="caution">
    <text evidence="4">The sequence shown here is derived from an EMBL/GenBank/DDBJ whole genome shotgun (WGS) entry which is preliminary data.</text>
</comment>
<dbReference type="PROSITE" id="PS51318">
    <property type="entry name" value="TAT"/>
    <property type="match status" value="1"/>
</dbReference>
<dbReference type="Proteomes" id="UP000631312">
    <property type="component" value="Unassembled WGS sequence"/>
</dbReference>
<name>A0A7W7MHP3_9ACTN</name>
<gene>
    <name evidence="3" type="ORF">Alo02nite_92270</name>
    <name evidence="4" type="ORF">BJ964_004717</name>
</gene>
<dbReference type="Gene3D" id="3.40.190.10">
    <property type="entry name" value="Periplasmic binding protein-like II"/>
    <property type="match status" value="2"/>
</dbReference>
<dbReference type="InterPro" id="IPR006311">
    <property type="entry name" value="TAT_signal"/>
</dbReference>
<proteinExistence type="predicted"/>
<evidence type="ECO:0000313" key="5">
    <source>
        <dbReference type="Proteomes" id="UP000590511"/>
    </source>
</evidence>
<evidence type="ECO:0000313" key="3">
    <source>
        <dbReference type="EMBL" id="GIE46329.1"/>
    </source>
</evidence>
<sequence>MTTRRSALAAALAGALAVTTLAACGGSGSAAAPGDQVKELRYQGNVGAVTLAELAADLGYLNDVKLKWIGNTISGPQDIQAATTGDTDFGGAFNGAIVKLASTGAPITAVVGYYGVDDVNFNGFYVLDDSPIKTARDLIGKKIGVNTLGAHSEAITKTYLAKEGLTDDEIKQVELIVVPPVNTEQSLRAKQIDVAALGGTLRDKALERGGIHPLYTDYDLLGKFTAGSYIFRDDFIKKNPDTVKAFVAGVGKAIEWSRATPREEVIAKLQEIIKKRGREEDDSQTKFWKSYGVAGKGGVIEEREFTTWIEWLDRAGELKKDIKATDIYSNDYNSFVTGGAA</sequence>
<dbReference type="PANTHER" id="PTHR30024:SF2">
    <property type="entry name" value="ABC TRANSPORTER SUBSTRATE-BINDING PROTEIN"/>
    <property type="match status" value="1"/>
</dbReference>
<dbReference type="RefSeq" id="WP_188122713.1">
    <property type="nucleotide sequence ID" value="NZ_BOMP01000200.1"/>
</dbReference>
<dbReference type="Proteomes" id="UP000590511">
    <property type="component" value="Unassembled WGS sequence"/>
</dbReference>
<dbReference type="Pfam" id="PF09084">
    <property type="entry name" value="NMT1"/>
    <property type="match status" value="1"/>
</dbReference>
<feature type="chain" id="PRO_5039147755" evidence="1">
    <location>
        <begin position="23"/>
        <end position="341"/>
    </location>
</feature>
<evidence type="ECO:0000313" key="4">
    <source>
        <dbReference type="EMBL" id="MBB4750556.1"/>
    </source>
</evidence>
<evidence type="ECO:0000313" key="6">
    <source>
        <dbReference type="Proteomes" id="UP000631312"/>
    </source>
</evidence>
<dbReference type="EMBL" id="JACHNC010000001">
    <property type="protein sequence ID" value="MBB4750556.1"/>
    <property type="molecule type" value="Genomic_DNA"/>
</dbReference>
<dbReference type="PANTHER" id="PTHR30024">
    <property type="entry name" value="ALIPHATIC SULFONATES-BINDING PROTEIN-RELATED"/>
    <property type="match status" value="1"/>
</dbReference>
<organism evidence="4 5">
    <name type="scientific">Actinoplanes lobatus</name>
    <dbReference type="NCBI Taxonomy" id="113568"/>
    <lineage>
        <taxon>Bacteria</taxon>
        <taxon>Bacillati</taxon>
        <taxon>Actinomycetota</taxon>
        <taxon>Actinomycetes</taxon>
        <taxon>Micromonosporales</taxon>
        <taxon>Micromonosporaceae</taxon>
        <taxon>Actinoplanes</taxon>
    </lineage>
</organism>
<evidence type="ECO:0000256" key="1">
    <source>
        <dbReference type="SAM" id="SignalP"/>
    </source>
</evidence>
<feature type="signal peptide" evidence="1">
    <location>
        <begin position="1"/>
        <end position="22"/>
    </location>
</feature>
<accession>A0A7W7MHP3</accession>
<dbReference type="SUPFAM" id="SSF53850">
    <property type="entry name" value="Periplasmic binding protein-like II"/>
    <property type="match status" value="1"/>
</dbReference>
<dbReference type="InterPro" id="IPR015168">
    <property type="entry name" value="SsuA/THI5"/>
</dbReference>